<dbReference type="GO" id="GO:0006355">
    <property type="term" value="P:regulation of DNA-templated transcription"/>
    <property type="evidence" value="ECO:0007669"/>
    <property type="project" value="InterPro"/>
</dbReference>
<keyword evidence="8" id="KW-0804">Transcription</keyword>
<name>A0A8C4N2L1_EPTBU</name>
<evidence type="ECO:0000256" key="5">
    <source>
        <dbReference type="ARBA" id="ARBA00022833"/>
    </source>
</evidence>
<evidence type="ECO:0000256" key="6">
    <source>
        <dbReference type="ARBA" id="ARBA00023015"/>
    </source>
</evidence>
<keyword evidence="9" id="KW-0539">Nucleus</keyword>
<evidence type="ECO:0000313" key="13">
    <source>
        <dbReference type="Proteomes" id="UP000694388"/>
    </source>
</evidence>
<keyword evidence="10" id="KW-0175">Coiled coil</keyword>
<dbReference type="InterPro" id="IPR006794">
    <property type="entry name" value="Transcrp_activ_Zfx/Zfy-dom"/>
</dbReference>
<dbReference type="Proteomes" id="UP000694388">
    <property type="component" value="Unplaced"/>
</dbReference>
<comment type="subcellular location">
    <subcellularLocation>
        <location evidence="1">Nucleus</location>
    </subcellularLocation>
</comment>
<feature type="coiled-coil region" evidence="10">
    <location>
        <begin position="281"/>
        <end position="322"/>
    </location>
</feature>
<evidence type="ECO:0000256" key="4">
    <source>
        <dbReference type="ARBA" id="ARBA00022771"/>
    </source>
</evidence>
<evidence type="ECO:0000256" key="3">
    <source>
        <dbReference type="ARBA" id="ARBA00022737"/>
    </source>
</evidence>
<reference evidence="12" key="2">
    <citation type="submission" date="2025-09" db="UniProtKB">
        <authorList>
            <consortium name="Ensembl"/>
        </authorList>
    </citation>
    <scope>IDENTIFICATION</scope>
</reference>
<feature type="domain" description="Transcriptional activator Zfx/Zfy" evidence="11">
    <location>
        <begin position="20"/>
        <end position="136"/>
    </location>
</feature>
<organism evidence="12 13">
    <name type="scientific">Eptatretus burgeri</name>
    <name type="common">Inshore hagfish</name>
    <dbReference type="NCBI Taxonomy" id="7764"/>
    <lineage>
        <taxon>Eukaryota</taxon>
        <taxon>Metazoa</taxon>
        <taxon>Chordata</taxon>
        <taxon>Craniata</taxon>
        <taxon>Vertebrata</taxon>
        <taxon>Cyclostomata</taxon>
        <taxon>Myxini</taxon>
        <taxon>Myxiniformes</taxon>
        <taxon>Myxinidae</taxon>
        <taxon>Eptatretinae</taxon>
        <taxon>Eptatretus</taxon>
    </lineage>
</organism>
<keyword evidence="5" id="KW-0862">Zinc</keyword>
<dbReference type="Pfam" id="PF04704">
    <property type="entry name" value="Zfx_Zfy_act"/>
    <property type="match status" value="1"/>
</dbReference>
<evidence type="ECO:0000256" key="9">
    <source>
        <dbReference type="ARBA" id="ARBA00023242"/>
    </source>
</evidence>
<evidence type="ECO:0000256" key="7">
    <source>
        <dbReference type="ARBA" id="ARBA00023125"/>
    </source>
</evidence>
<sequence length="356" mass="39451">MESCDSQIFDVVEEDVVDTNIYPTSFKVHFVKAVEDNLGGSVNAEPGDELITQGTVDVLDQSNAALIPRDKIMGLNDPPSETEDIGAVDIMDDFYMGMFVGQEEVVSLEKDSSVGDADLDSEILPIPLACSDDSNGAQKVMDSESDYVATVKNEDCTVEPKEEIALGTVTVPLSTFLDDLSNIDASSVTNGFILDLFNHLKNTKCFTWIDVQNALSFAFPSLSQTSVPTFYNGCMQVKNKRTSILKKCDKSTLDNFLADQFSPPRFRPKKKQDSESLVSKNLKLASELQKLSEECTFLLDENSRLQEQCDKVTGENNELRSLIKATGYPAKISRTLKRKDASIALWKKKYQELNKS</sequence>
<evidence type="ECO:0000256" key="10">
    <source>
        <dbReference type="SAM" id="Coils"/>
    </source>
</evidence>
<dbReference type="GO" id="GO:0008270">
    <property type="term" value="F:zinc ion binding"/>
    <property type="evidence" value="ECO:0007669"/>
    <property type="project" value="UniProtKB-KW"/>
</dbReference>
<dbReference type="AlphaFoldDB" id="A0A8C4N2L1"/>
<evidence type="ECO:0000313" key="12">
    <source>
        <dbReference type="Ensembl" id="ENSEBUP00000000323.1"/>
    </source>
</evidence>
<keyword evidence="4" id="KW-0863">Zinc-finger</keyword>
<dbReference type="Ensembl" id="ENSEBUT00000000617.1">
    <property type="protein sequence ID" value="ENSEBUP00000000323.1"/>
    <property type="gene ID" value="ENSEBUG00000000519.1"/>
</dbReference>
<keyword evidence="2" id="KW-0479">Metal-binding</keyword>
<evidence type="ECO:0000256" key="1">
    <source>
        <dbReference type="ARBA" id="ARBA00004123"/>
    </source>
</evidence>
<evidence type="ECO:0000259" key="11">
    <source>
        <dbReference type="Pfam" id="PF04704"/>
    </source>
</evidence>
<keyword evidence="7" id="KW-0238">DNA-binding</keyword>
<reference evidence="12" key="1">
    <citation type="submission" date="2025-08" db="UniProtKB">
        <authorList>
            <consortium name="Ensembl"/>
        </authorList>
    </citation>
    <scope>IDENTIFICATION</scope>
</reference>
<dbReference type="GO" id="GO:0005634">
    <property type="term" value="C:nucleus"/>
    <property type="evidence" value="ECO:0007669"/>
    <property type="project" value="UniProtKB-SubCell"/>
</dbReference>
<protein>
    <recommendedName>
        <fullName evidence="11">Transcriptional activator Zfx/Zfy domain-containing protein</fullName>
    </recommendedName>
</protein>
<keyword evidence="6" id="KW-0805">Transcription regulation</keyword>
<accession>A0A8C4N2L1</accession>
<keyword evidence="13" id="KW-1185">Reference proteome</keyword>
<keyword evidence="3" id="KW-0677">Repeat</keyword>
<evidence type="ECO:0000256" key="8">
    <source>
        <dbReference type="ARBA" id="ARBA00023163"/>
    </source>
</evidence>
<dbReference type="GO" id="GO:0003677">
    <property type="term" value="F:DNA binding"/>
    <property type="evidence" value="ECO:0007669"/>
    <property type="project" value="UniProtKB-KW"/>
</dbReference>
<proteinExistence type="predicted"/>
<evidence type="ECO:0000256" key="2">
    <source>
        <dbReference type="ARBA" id="ARBA00022723"/>
    </source>
</evidence>